<dbReference type="PANTHER" id="PTHR36154">
    <property type="entry name" value="DNA-BINDING TRANSCRIPTIONAL ACTIVATOR ALPA"/>
    <property type="match status" value="1"/>
</dbReference>
<gene>
    <name evidence="1" type="ORF">F6X38_09660</name>
</gene>
<dbReference type="InterPro" id="IPR010260">
    <property type="entry name" value="AlpA"/>
</dbReference>
<comment type="caution">
    <text evidence="1">The sequence shown here is derived from an EMBL/GenBank/DDBJ whole genome shotgun (WGS) entry which is preliminary data.</text>
</comment>
<protein>
    <submittedName>
        <fullName evidence="1">AlpA family phage regulatory protein</fullName>
    </submittedName>
</protein>
<dbReference type="PANTHER" id="PTHR36154:SF1">
    <property type="entry name" value="DNA-BINDING TRANSCRIPTIONAL ACTIVATOR ALPA"/>
    <property type="match status" value="1"/>
</dbReference>
<dbReference type="Gene3D" id="1.10.238.160">
    <property type="match status" value="1"/>
</dbReference>
<dbReference type="EMBL" id="VZDO01000006">
    <property type="protein sequence ID" value="KAB0680067.1"/>
    <property type="molecule type" value="Genomic_DNA"/>
</dbReference>
<reference evidence="1 2" key="1">
    <citation type="submission" date="2019-09" db="EMBL/GenBank/DDBJ databases">
        <title>YIM 132180 draft genome.</title>
        <authorList>
            <person name="Zhang K."/>
        </authorList>
    </citation>
    <scope>NUCLEOTIDE SEQUENCE [LARGE SCALE GENOMIC DNA]</scope>
    <source>
        <strain evidence="1 2">YIM 132180</strain>
    </source>
</reference>
<dbReference type="RefSeq" id="WP_150969522.1">
    <property type="nucleotide sequence ID" value="NZ_VZDO01000006.1"/>
</dbReference>
<dbReference type="Proteomes" id="UP000432089">
    <property type="component" value="Unassembled WGS sequence"/>
</dbReference>
<evidence type="ECO:0000313" key="2">
    <source>
        <dbReference type="Proteomes" id="UP000432089"/>
    </source>
</evidence>
<organism evidence="1 2">
    <name type="scientific">Plantimonas leprariae</name>
    <dbReference type="NCBI Taxonomy" id="2615207"/>
    <lineage>
        <taxon>Bacteria</taxon>
        <taxon>Pseudomonadati</taxon>
        <taxon>Pseudomonadota</taxon>
        <taxon>Alphaproteobacteria</taxon>
        <taxon>Hyphomicrobiales</taxon>
        <taxon>Aurantimonadaceae</taxon>
        <taxon>Plantimonas</taxon>
    </lineage>
</organism>
<name>A0A7V7PQ04_9HYPH</name>
<keyword evidence="2" id="KW-1185">Reference proteome</keyword>
<proteinExistence type="predicted"/>
<dbReference type="AlphaFoldDB" id="A0A7V7PQ04"/>
<dbReference type="Pfam" id="PF05930">
    <property type="entry name" value="Phage_AlpA"/>
    <property type="match status" value="1"/>
</dbReference>
<dbReference type="InterPro" id="IPR052931">
    <property type="entry name" value="Prophage_regulatory_activator"/>
</dbReference>
<sequence length="70" mass="7896">MVQTILRRYDVERVTGLCRSAIYQQVAAGKFPKPLRLSAQSVGWLESEIVEWQKARIAERDGTSEMEAAA</sequence>
<accession>A0A7V7PQ04</accession>
<evidence type="ECO:0000313" key="1">
    <source>
        <dbReference type="EMBL" id="KAB0680067.1"/>
    </source>
</evidence>